<accession>A0A1M5E2D2</accession>
<dbReference type="GO" id="GO:0005829">
    <property type="term" value="C:cytosol"/>
    <property type="evidence" value="ECO:0007669"/>
    <property type="project" value="TreeGrafter"/>
</dbReference>
<dbReference type="AlphaFoldDB" id="A0A1M5E2D2"/>
<organism evidence="2 3">
    <name type="scientific">Modicisalibacter ilicicola DSM 19980</name>
    <dbReference type="NCBI Taxonomy" id="1121942"/>
    <lineage>
        <taxon>Bacteria</taxon>
        <taxon>Pseudomonadati</taxon>
        <taxon>Pseudomonadota</taxon>
        <taxon>Gammaproteobacteria</taxon>
        <taxon>Oceanospirillales</taxon>
        <taxon>Halomonadaceae</taxon>
        <taxon>Modicisalibacter</taxon>
    </lineage>
</organism>
<dbReference type="Pfam" id="PF02036">
    <property type="entry name" value="SCP2"/>
    <property type="match status" value="1"/>
</dbReference>
<proteinExistence type="predicted"/>
<dbReference type="PANTHER" id="PTHR10094:SF25">
    <property type="entry name" value="SCP2 STEROL-BINDING DOMAIN-CONTAINING PROTEIN 1"/>
    <property type="match status" value="1"/>
</dbReference>
<dbReference type="PANTHER" id="PTHR10094">
    <property type="entry name" value="STEROL CARRIER PROTEIN 2 SCP-2 FAMILY PROTEIN"/>
    <property type="match status" value="1"/>
</dbReference>
<name>A0A1M5E2D2_9GAMM</name>
<dbReference type="Gene3D" id="3.30.1050.10">
    <property type="entry name" value="SCP2 sterol-binding domain"/>
    <property type="match status" value="1"/>
</dbReference>
<dbReference type="EMBL" id="FQUJ01000020">
    <property type="protein sequence ID" value="SHF73393.1"/>
    <property type="molecule type" value="Genomic_DNA"/>
</dbReference>
<dbReference type="STRING" id="1121942.SAMN02745148_03404"/>
<dbReference type="RefSeq" id="WP_072825069.1">
    <property type="nucleotide sequence ID" value="NZ_FQUJ01000020.1"/>
</dbReference>
<protein>
    <submittedName>
        <fullName evidence="2">SCP-2 sterol transfer family protein</fullName>
    </submittedName>
</protein>
<dbReference type="Proteomes" id="UP000184346">
    <property type="component" value="Unassembled WGS sequence"/>
</dbReference>
<evidence type="ECO:0000313" key="3">
    <source>
        <dbReference type="Proteomes" id="UP000184346"/>
    </source>
</evidence>
<dbReference type="InterPro" id="IPR003033">
    <property type="entry name" value="SCP2_sterol-bd_dom"/>
</dbReference>
<evidence type="ECO:0000313" key="2">
    <source>
        <dbReference type="EMBL" id="SHF73393.1"/>
    </source>
</evidence>
<dbReference type="OrthoDB" id="9809312at2"/>
<reference evidence="2 3" key="1">
    <citation type="submission" date="2016-11" db="EMBL/GenBank/DDBJ databases">
        <authorList>
            <person name="Jaros S."/>
            <person name="Januszkiewicz K."/>
            <person name="Wedrychowicz H."/>
        </authorList>
    </citation>
    <scope>NUCLEOTIDE SEQUENCE [LARGE SCALE GENOMIC DNA]</scope>
    <source>
        <strain evidence="2 3">DSM 19980</strain>
    </source>
</reference>
<dbReference type="InterPro" id="IPR036527">
    <property type="entry name" value="SCP2_sterol-bd_dom_sf"/>
</dbReference>
<keyword evidence="3" id="KW-1185">Reference proteome</keyword>
<feature type="domain" description="SCP2" evidence="1">
    <location>
        <begin position="16"/>
        <end position="102"/>
    </location>
</feature>
<sequence length="104" mass="11289">MSSSSTTLDNLQSRFDPQAAKGMDDVFQFNVSDADDYYLQVQDGTLGIHQGEHDDPSVTLTTDSATLKGIMNGEIDGMHAFMSGKLKATGNLMLATKLNTLFPR</sequence>
<dbReference type="SUPFAM" id="SSF55718">
    <property type="entry name" value="SCP-like"/>
    <property type="match status" value="1"/>
</dbReference>
<gene>
    <name evidence="2" type="ORF">SAMN02745148_03404</name>
</gene>
<evidence type="ECO:0000259" key="1">
    <source>
        <dbReference type="Pfam" id="PF02036"/>
    </source>
</evidence>